<dbReference type="SUPFAM" id="SSF49265">
    <property type="entry name" value="Fibronectin type III"/>
    <property type="match status" value="3"/>
</dbReference>
<feature type="domain" description="Fibronectin type-III" evidence="14">
    <location>
        <begin position="538"/>
        <end position="637"/>
    </location>
</feature>
<reference evidence="15" key="1">
    <citation type="submission" date="2020-08" db="EMBL/GenBank/DDBJ databases">
        <title>Multicomponent nature underlies the extraordinary mechanical properties of spider dragline silk.</title>
        <authorList>
            <person name="Kono N."/>
            <person name="Nakamura H."/>
            <person name="Mori M."/>
            <person name="Yoshida Y."/>
            <person name="Ohtoshi R."/>
            <person name="Malay A.D."/>
            <person name="Moran D.A.P."/>
            <person name="Tomita M."/>
            <person name="Numata K."/>
            <person name="Arakawa K."/>
        </authorList>
    </citation>
    <scope>NUCLEOTIDE SEQUENCE</scope>
</reference>
<comment type="similarity">
    <text evidence="2">Belongs to the immunoglobulin superfamily. DCC family.</text>
</comment>
<comment type="caution">
    <text evidence="15">The sequence shown here is derived from an EMBL/GenBank/DDBJ whole genome shotgun (WGS) entry which is preliminary data.</text>
</comment>
<evidence type="ECO:0000313" key="15">
    <source>
        <dbReference type="EMBL" id="GFY74036.1"/>
    </source>
</evidence>
<feature type="compositionally biased region" description="Polar residues" evidence="11">
    <location>
        <begin position="1217"/>
        <end position="1238"/>
    </location>
</feature>
<feature type="domain" description="Ig-like" evidence="13">
    <location>
        <begin position="149"/>
        <end position="246"/>
    </location>
</feature>
<dbReference type="SUPFAM" id="SSF48726">
    <property type="entry name" value="Immunoglobulin"/>
    <property type="match status" value="4"/>
</dbReference>
<dbReference type="SMART" id="SM00409">
    <property type="entry name" value="IG"/>
    <property type="match status" value="4"/>
</dbReference>
<dbReference type="EMBL" id="BMAV01020521">
    <property type="protein sequence ID" value="GFY74036.1"/>
    <property type="molecule type" value="Genomic_DNA"/>
</dbReference>
<evidence type="ECO:0000256" key="2">
    <source>
        <dbReference type="ARBA" id="ARBA00009588"/>
    </source>
</evidence>
<evidence type="ECO:0000256" key="6">
    <source>
        <dbReference type="ARBA" id="ARBA00022989"/>
    </source>
</evidence>
<protein>
    <submittedName>
        <fullName evidence="15">Protogenin A</fullName>
    </submittedName>
</protein>
<dbReference type="Gene3D" id="2.60.40.10">
    <property type="entry name" value="Immunoglobulins"/>
    <property type="match status" value="9"/>
</dbReference>
<dbReference type="OrthoDB" id="438268at2759"/>
<dbReference type="InterPro" id="IPR003598">
    <property type="entry name" value="Ig_sub2"/>
</dbReference>
<dbReference type="InterPro" id="IPR036179">
    <property type="entry name" value="Ig-like_dom_sf"/>
</dbReference>
<feature type="compositionally biased region" description="Polar residues" evidence="11">
    <location>
        <begin position="1257"/>
        <end position="1269"/>
    </location>
</feature>
<evidence type="ECO:0000259" key="13">
    <source>
        <dbReference type="PROSITE" id="PS50835"/>
    </source>
</evidence>
<evidence type="ECO:0000259" key="14">
    <source>
        <dbReference type="PROSITE" id="PS50853"/>
    </source>
</evidence>
<dbReference type="Proteomes" id="UP000886998">
    <property type="component" value="Unassembled WGS sequence"/>
</dbReference>
<dbReference type="PROSITE" id="PS50853">
    <property type="entry name" value="FN3"/>
    <property type="match status" value="5"/>
</dbReference>
<dbReference type="InterPro" id="IPR003961">
    <property type="entry name" value="FN3_dom"/>
</dbReference>
<evidence type="ECO:0000256" key="3">
    <source>
        <dbReference type="ARBA" id="ARBA00022692"/>
    </source>
</evidence>
<feature type="compositionally biased region" description="Polar residues" evidence="11">
    <location>
        <begin position="1150"/>
        <end position="1192"/>
    </location>
</feature>
<dbReference type="Pfam" id="PF00041">
    <property type="entry name" value="fn3"/>
    <property type="match status" value="5"/>
</dbReference>
<evidence type="ECO:0000256" key="9">
    <source>
        <dbReference type="ARBA" id="ARBA00023180"/>
    </source>
</evidence>
<dbReference type="InterPro" id="IPR013783">
    <property type="entry name" value="Ig-like_fold"/>
</dbReference>
<dbReference type="GO" id="GO:0030154">
    <property type="term" value="P:cell differentiation"/>
    <property type="evidence" value="ECO:0007669"/>
    <property type="project" value="UniProtKB-ARBA"/>
</dbReference>
<accession>A0A8X6YJF2</accession>
<evidence type="ECO:0000256" key="5">
    <source>
        <dbReference type="ARBA" id="ARBA00022737"/>
    </source>
</evidence>
<keyword evidence="7 12" id="KW-0472">Membrane</keyword>
<feature type="domain" description="Ig-like" evidence="13">
    <location>
        <begin position="249"/>
        <end position="333"/>
    </location>
</feature>
<gene>
    <name evidence="15" type="primary">prtga</name>
    <name evidence="15" type="ORF">TNIN_339781</name>
</gene>
<keyword evidence="10" id="KW-0393">Immunoglobulin domain</keyword>
<dbReference type="PANTHER" id="PTHR44170:SF59">
    <property type="entry name" value="PROTOGENIN-LIKE"/>
    <property type="match status" value="1"/>
</dbReference>
<organism evidence="15 16">
    <name type="scientific">Trichonephila inaurata madagascariensis</name>
    <dbReference type="NCBI Taxonomy" id="2747483"/>
    <lineage>
        <taxon>Eukaryota</taxon>
        <taxon>Metazoa</taxon>
        <taxon>Ecdysozoa</taxon>
        <taxon>Arthropoda</taxon>
        <taxon>Chelicerata</taxon>
        <taxon>Arachnida</taxon>
        <taxon>Araneae</taxon>
        <taxon>Araneomorphae</taxon>
        <taxon>Entelegynae</taxon>
        <taxon>Araneoidea</taxon>
        <taxon>Nephilidae</taxon>
        <taxon>Trichonephila</taxon>
        <taxon>Trichonephila inaurata</taxon>
    </lineage>
</organism>
<dbReference type="GO" id="GO:0009653">
    <property type="term" value="P:anatomical structure morphogenesis"/>
    <property type="evidence" value="ECO:0007669"/>
    <property type="project" value="UniProtKB-ARBA"/>
</dbReference>
<dbReference type="SMART" id="SM00060">
    <property type="entry name" value="FN3"/>
    <property type="match status" value="5"/>
</dbReference>
<dbReference type="GO" id="GO:0016020">
    <property type="term" value="C:membrane"/>
    <property type="evidence" value="ECO:0007669"/>
    <property type="project" value="UniProtKB-SubCell"/>
</dbReference>
<name>A0A8X6YJF2_9ARAC</name>
<feature type="compositionally biased region" description="Polar residues" evidence="11">
    <location>
        <begin position="1080"/>
        <end position="1089"/>
    </location>
</feature>
<dbReference type="CDD" id="cd00063">
    <property type="entry name" value="FN3"/>
    <property type="match status" value="5"/>
</dbReference>
<keyword evidence="9" id="KW-0325">Glycoprotein</keyword>
<comment type="subcellular location">
    <subcellularLocation>
        <location evidence="1">Membrane</location>
        <topology evidence="1">Single-pass membrane protein</topology>
    </subcellularLocation>
</comment>
<keyword evidence="8" id="KW-1015">Disulfide bond</keyword>
<keyword evidence="6 12" id="KW-1133">Transmembrane helix</keyword>
<feature type="domain" description="Fibronectin type-III" evidence="14">
    <location>
        <begin position="445"/>
        <end position="536"/>
    </location>
</feature>
<dbReference type="FunFam" id="2.60.40.10:FF:000930">
    <property type="entry name" value="immunoglobulin superfamily DCC subclass member 3"/>
    <property type="match status" value="1"/>
</dbReference>
<proteinExistence type="inferred from homology"/>
<dbReference type="SMART" id="SM00408">
    <property type="entry name" value="IGc2"/>
    <property type="match status" value="4"/>
</dbReference>
<feature type="domain" description="Fibronectin type-III" evidence="14">
    <location>
        <begin position="848"/>
        <end position="943"/>
    </location>
</feature>
<dbReference type="InterPro" id="IPR013098">
    <property type="entry name" value="Ig_I-set"/>
</dbReference>
<dbReference type="InterPro" id="IPR036116">
    <property type="entry name" value="FN3_sf"/>
</dbReference>
<keyword evidence="5" id="KW-0677">Repeat</keyword>
<evidence type="ECO:0000256" key="1">
    <source>
        <dbReference type="ARBA" id="ARBA00004167"/>
    </source>
</evidence>
<evidence type="ECO:0000256" key="12">
    <source>
        <dbReference type="SAM" id="Phobius"/>
    </source>
</evidence>
<keyword evidence="4" id="KW-0732">Signal</keyword>
<dbReference type="InterPro" id="IPR007110">
    <property type="entry name" value="Ig-like_dom"/>
</dbReference>
<feature type="domain" description="Fibronectin type-III" evidence="14">
    <location>
        <begin position="642"/>
        <end position="736"/>
    </location>
</feature>
<evidence type="ECO:0000256" key="4">
    <source>
        <dbReference type="ARBA" id="ARBA00022729"/>
    </source>
</evidence>
<dbReference type="Pfam" id="PF13927">
    <property type="entry name" value="Ig_3"/>
    <property type="match status" value="1"/>
</dbReference>
<evidence type="ECO:0000256" key="11">
    <source>
        <dbReference type="SAM" id="MobiDB-lite"/>
    </source>
</evidence>
<sequence>MSYILFACEYYGLASVDDHLGNVPDESASCSKVILLGILGIHFWTLGNRSLDFGSLKLSLGFSTLSPPEVVILRNHPLLLNCSGYSEEGPLQIYWKYQDVTIRDKHFQILSNGSLYIERTVSQKKRERRWDGNYTCLLKNRVGSLASRPIRVIFARMSKTFTSEPQPLTTHEGGQARFSCQIYAVPPADISWYKDGIKLPQNNSRYTFLPSGTLQITGVSLSDAGDYKCHCSNIARQRNSTEAALTVLPRIEQFQPPVFLSPGEEVTAIANKPIVLECLADGFPTVELSWKREDGEEIPDHFLRSGNLYFPKVQPNHSGSYICTAKTVNKDIHQIATAIQKVPLTVHVPPKFLKVPVSQIIPTAQTVRFDCEVESIPTASIQWLKDGEQVYINGRIKLKPGNTLVISQTVTTDSGIYQCVASNGAGTTTSAARLQVNASSDQPQPPSGLKAFTMSSSAIVLSWEPVVSLPSAPIQAYTVHYVPSNGGIEQDAVAVNTSLLIERLKPYSNYTFYVRAYSNKSASEPSQPIVQMTGEDVPLVAPKITLSSISPTTLHVQWEQLPMSKARGIITGHRIYYRKHKQASSTVRSSNLATEYTITGLTPKQKYDVRVLSGTKAGFPSLSDEAWPWVVHEMPPLSSSKVPLPPTVHLTVLNNTSLQVEWIMPSDNPYPVNGYYLSYRQQNKPLKRRITLPANATKFLLFDLAPQTWYEVYVVAFNKKGESQEAVRKIITSSGDNPDAETVEIVEPPHQLEAEPTSSTHIRLTWKAPETSRNISYYTVRYHPVFASGLVNESSISYIRSTNNEVLITDLQPYTLYEFAVRSHDVDKRQGPFSPTVECRTKESLPSPPQDLTWSPIDANSIRLNWQPPKYPNGLILAYCILYSTRNSLNLDSWSYKEERGTETTTVLAGLASNTLYYLRMKVKNGAGLSLATEAMHINIPVRNSNNTKLPSQENFNTQSPDQYLGIIIGAFIGLGCLIICAIIIKSRNRCCPSPPVDPHATDARYSACRGNGYIPQMNGHILRGLPGEKRASNRESQEMECFTPMLNSYPNGSNDRHLDTKGGYGMCNGRANGIPPQILRNSHSSLGSHQGLVGNSPAPESDHPVSQNSKRYTVNDRKVAENSWMDEAGDITSSTVLLEDDDEARPADNNRSTPSKNDTPATGATTTNVAESSSNIQSKDSVPSESLTTCTVPPVSISPRSHPPPDCLSDSDPNCVPSTANSPTGERSRNCANSSSEPLPFSVNAFLSPLTGPRFSPSSNVDAISEPT</sequence>
<feature type="transmembrane region" description="Helical" evidence="12">
    <location>
        <begin position="964"/>
        <end position="985"/>
    </location>
</feature>
<evidence type="ECO:0000256" key="7">
    <source>
        <dbReference type="ARBA" id="ARBA00023136"/>
    </source>
</evidence>
<feature type="region of interest" description="Disordered" evidence="11">
    <location>
        <begin position="1076"/>
        <end position="1269"/>
    </location>
</feature>
<feature type="domain" description="Ig-like" evidence="13">
    <location>
        <begin position="350"/>
        <end position="435"/>
    </location>
</feature>
<dbReference type="InterPro" id="IPR003599">
    <property type="entry name" value="Ig_sub"/>
</dbReference>
<feature type="region of interest" description="Disordered" evidence="11">
    <location>
        <begin position="830"/>
        <end position="850"/>
    </location>
</feature>
<dbReference type="GO" id="GO:0098609">
    <property type="term" value="P:cell-cell adhesion"/>
    <property type="evidence" value="ECO:0007669"/>
    <property type="project" value="TreeGrafter"/>
</dbReference>
<evidence type="ECO:0000256" key="8">
    <source>
        <dbReference type="ARBA" id="ARBA00023157"/>
    </source>
</evidence>
<dbReference type="Pfam" id="PF07679">
    <property type="entry name" value="I-set"/>
    <property type="match status" value="2"/>
</dbReference>
<keyword evidence="16" id="KW-1185">Reference proteome</keyword>
<keyword evidence="3 12" id="KW-0812">Transmembrane</keyword>
<feature type="domain" description="Fibronectin type-III" evidence="14">
    <location>
        <begin position="748"/>
        <end position="844"/>
    </location>
</feature>
<evidence type="ECO:0000313" key="16">
    <source>
        <dbReference type="Proteomes" id="UP000886998"/>
    </source>
</evidence>
<dbReference type="PROSITE" id="PS50835">
    <property type="entry name" value="IG_LIKE"/>
    <property type="match status" value="3"/>
</dbReference>
<dbReference type="PANTHER" id="PTHR44170">
    <property type="entry name" value="PROTEIN SIDEKICK"/>
    <property type="match status" value="1"/>
</dbReference>
<dbReference type="FunFam" id="2.60.40.10:FF:000299">
    <property type="entry name" value="protogenin isoform X2"/>
    <property type="match status" value="1"/>
</dbReference>
<dbReference type="AlphaFoldDB" id="A0A8X6YJF2"/>
<evidence type="ECO:0000256" key="10">
    <source>
        <dbReference type="ARBA" id="ARBA00023319"/>
    </source>
</evidence>